<protein>
    <recommendedName>
        <fullName evidence="3">protein disulfide-isomerase</fullName>
        <ecNumber evidence="3">5.3.4.1</ecNumber>
    </recommendedName>
</protein>
<dbReference type="GO" id="GO:0005783">
    <property type="term" value="C:endoplasmic reticulum"/>
    <property type="evidence" value="ECO:0007669"/>
    <property type="project" value="InterPro"/>
</dbReference>
<feature type="chain" id="PRO_5004823984" description="protein disulfide-isomerase" evidence="10">
    <location>
        <begin position="18"/>
        <end position="364"/>
    </location>
</feature>
<dbReference type="PRINTS" id="PR00421">
    <property type="entry name" value="THIOREDOXIN"/>
</dbReference>
<evidence type="ECO:0000256" key="4">
    <source>
        <dbReference type="ARBA" id="ARBA00022729"/>
    </source>
</evidence>
<dbReference type="InterPro" id="IPR011679">
    <property type="entry name" value="ERp29_C"/>
</dbReference>
<evidence type="ECO:0000256" key="10">
    <source>
        <dbReference type="SAM" id="SignalP"/>
    </source>
</evidence>
<reference evidence="12 13" key="1">
    <citation type="submission" date="2013-03" db="EMBL/GenBank/DDBJ databases">
        <title>The Genome Sequence of Phialophora europaea CBS 101466.</title>
        <authorList>
            <consortium name="The Broad Institute Genomics Platform"/>
            <person name="Cuomo C."/>
            <person name="de Hoog S."/>
            <person name="Gorbushina A."/>
            <person name="Walker B."/>
            <person name="Young S.K."/>
            <person name="Zeng Q."/>
            <person name="Gargeya S."/>
            <person name="Fitzgerald M."/>
            <person name="Haas B."/>
            <person name="Abouelleil A."/>
            <person name="Allen A.W."/>
            <person name="Alvarado L."/>
            <person name="Arachchi H.M."/>
            <person name="Berlin A.M."/>
            <person name="Chapman S.B."/>
            <person name="Gainer-Dewar J."/>
            <person name="Goldberg J."/>
            <person name="Griggs A."/>
            <person name="Gujja S."/>
            <person name="Hansen M."/>
            <person name="Howarth C."/>
            <person name="Imamovic A."/>
            <person name="Ireland A."/>
            <person name="Larimer J."/>
            <person name="McCowan C."/>
            <person name="Murphy C."/>
            <person name="Pearson M."/>
            <person name="Poon T.W."/>
            <person name="Priest M."/>
            <person name="Roberts A."/>
            <person name="Saif S."/>
            <person name="Shea T."/>
            <person name="Sisk P."/>
            <person name="Sykes S."/>
            <person name="Wortman J."/>
            <person name="Nusbaum C."/>
            <person name="Birren B."/>
        </authorList>
    </citation>
    <scope>NUCLEOTIDE SEQUENCE [LARGE SCALE GENOMIC DNA]</scope>
    <source>
        <strain evidence="12 13">CBS 101466</strain>
    </source>
</reference>
<accession>W2RZY1</accession>
<evidence type="ECO:0000256" key="5">
    <source>
        <dbReference type="ARBA" id="ARBA00022737"/>
    </source>
</evidence>
<dbReference type="PROSITE" id="PS00194">
    <property type="entry name" value="THIOREDOXIN_1"/>
    <property type="match status" value="2"/>
</dbReference>
<evidence type="ECO:0000313" key="13">
    <source>
        <dbReference type="Proteomes" id="UP000030752"/>
    </source>
</evidence>
<dbReference type="eggNOG" id="KOG0191">
    <property type="taxonomic scope" value="Eukaryota"/>
</dbReference>
<dbReference type="SUPFAM" id="SSF47933">
    <property type="entry name" value="ERP29 C domain-like"/>
    <property type="match status" value="1"/>
</dbReference>
<evidence type="ECO:0000313" key="12">
    <source>
        <dbReference type="EMBL" id="ETN41987.1"/>
    </source>
</evidence>
<dbReference type="GeneID" id="19971265"/>
<evidence type="ECO:0000259" key="11">
    <source>
        <dbReference type="PROSITE" id="PS51352"/>
    </source>
</evidence>
<evidence type="ECO:0000256" key="2">
    <source>
        <dbReference type="ARBA" id="ARBA00006347"/>
    </source>
</evidence>
<dbReference type="InterPro" id="IPR036249">
    <property type="entry name" value="Thioredoxin-like_sf"/>
</dbReference>
<evidence type="ECO:0000256" key="6">
    <source>
        <dbReference type="ARBA" id="ARBA00023157"/>
    </source>
</evidence>
<dbReference type="Pfam" id="PF07749">
    <property type="entry name" value="ERp29"/>
    <property type="match status" value="1"/>
</dbReference>
<feature type="signal peptide" evidence="10">
    <location>
        <begin position="1"/>
        <end position="17"/>
    </location>
</feature>
<dbReference type="InterPro" id="IPR036356">
    <property type="entry name" value="ERp29_C_sf"/>
</dbReference>
<dbReference type="FunFam" id="3.40.30.10:FF:000032">
    <property type="entry name" value="Protein disulfide-isomerase A6 homolog"/>
    <property type="match status" value="1"/>
</dbReference>
<dbReference type="GO" id="GO:0003756">
    <property type="term" value="F:protein disulfide isomerase activity"/>
    <property type="evidence" value="ECO:0007669"/>
    <property type="project" value="UniProtKB-EC"/>
</dbReference>
<dbReference type="Gene3D" id="1.20.1150.12">
    <property type="entry name" value="Endoplasmic reticulum resident protein 29, C-terminal domain"/>
    <property type="match status" value="1"/>
</dbReference>
<dbReference type="InterPro" id="IPR051063">
    <property type="entry name" value="PDI"/>
</dbReference>
<name>W2RZY1_CYPE1</name>
<dbReference type="EC" id="5.3.4.1" evidence="3"/>
<dbReference type="AlphaFoldDB" id="W2RZY1"/>
<feature type="domain" description="Thioredoxin" evidence="11">
    <location>
        <begin position="8"/>
        <end position="129"/>
    </location>
</feature>
<organism evidence="12 13">
    <name type="scientific">Cyphellophora europaea (strain CBS 101466)</name>
    <name type="common">Phialophora europaea</name>
    <dbReference type="NCBI Taxonomy" id="1220924"/>
    <lineage>
        <taxon>Eukaryota</taxon>
        <taxon>Fungi</taxon>
        <taxon>Dikarya</taxon>
        <taxon>Ascomycota</taxon>
        <taxon>Pezizomycotina</taxon>
        <taxon>Eurotiomycetes</taxon>
        <taxon>Chaetothyriomycetidae</taxon>
        <taxon>Chaetothyriales</taxon>
        <taxon>Cyphellophoraceae</taxon>
        <taxon>Cyphellophora</taxon>
    </lineage>
</organism>
<dbReference type="NCBIfam" id="TIGR01126">
    <property type="entry name" value="pdi_dom"/>
    <property type="match status" value="2"/>
</dbReference>
<keyword evidence="8" id="KW-0676">Redox-active center</keyword>
<dbReference type="CDD" id="cd00238">
    <property type="entry name" value="ERp29c"/>
    <property type="match status" value="1"/>
</dbReference>
<dbReference type="VEuPathDB" id="FungiDB:HMPREF1541_03926"/>
<evidence type="ECO:0000256" key="8">
    <source>
        <dbReference type="ARBA" id="ARBA00023284"/>
    </source>
</evidence>
<dbReference type="Proteomes" id="UP000030752">
    <property type="component" value="Unassembled WGS sequence"/>
</dbReference>
<keyword evidence="4 10" id="KW-0732">Signal</keyword>
<dbReference type="RefSeq" id="XP_008716496.1">
    <property type="nucleotide sequence ID" value="XM_008718274.1"/>
</dbReference>
<dbReference type="InterPro" id="IPR005788">
    <property type="entry name" value="PDI_thioredoxin-like_dom"/>
</dbReference>
<dbReference type="STRING" id="1220924.W2RZY1"/>
<sequence length="364" mass="39406">MVRLLSYLLPLLPLALAESVTVLDPKSFDKVVFNSNKPALVEFYAPWCGHCKNLAPVYEELATAFASQSDKVTVANVDADNHKDLGKKFGVTGFPTLKWFDGKPGSTPEDYKGGRDLESLTSFITEKTGIKPKAAKKAPSSVVMLDDKAFKTEIGGEKDVLVAFTAPWCGHCKSLAPVWEKVAADFAAEPSVLIAKVDAEAENAKATAQEQEISGYPTIKFFPKGSKEPETYSGGRSEDQLVEFVNTKAGTYRMTGGGLSVAAGTIEAFDDIIAKYIGKAEWEKAGAEIQKTAEGVTGAMKDYYLKALAKVTGNPEYAMKEQTRLAGILKKGGLAPEKIDDLQRRSNVLAKFLVKEDDEAKSEL</sequence>
<dbReference type="InterPro" id="IPR013766">
    <property type="entry name" value="Thioredoxin_domain"/>
</dbReference>
<dbReference type="GO" id="GO:0006457">
    <property type="term" value="P:protein folding"/>
    <property type="evidence" value="ECO:0007669"/>
    <property type="project" value="TreeGrafter"/>
</dbReference>
<keyword evidence="7 12" id="KW-0413">Isomerase</keyword>
<dbReference type="InterPro" id="IPR017937">
    <property type="entry name" value="Thioredoxin_CS"/>
</dbReference>
<comment type="catalytic activity">
    <reaction evidence="1">
        <text>Catalyzes the rearrangement of -S-S- bonds in proteins.</text>
        <dbReference type="EC" id="5.3.4.1"/>
    </reaction>
</comment>
<dbReference type="SUPFAM" id="SSF52833">
    <property type="entry name" value="Thioredoxin-like"/>
    <property type="match status" value="2"/>
</dbReference>
<keyword evidence="6" id="KW-1015">Disulfide bond</keyword>
<comment type="similarity">
    <text evidence="2 9">Belongs to the protein disulfide isomerase family.</text>
</comment>
<gene>
    <name evidence="12" type="ORF">HMPREF1541_03926</name>
</gene>
<feature type="domain" description="Thioredoxin" evidence="11">
    <location>
        <begin position="132"/>
        <end position="250"/>
    </location>
</feature>
<evidence type="ECO:0000256" key="9">
    <source>
        <dbReference type="RuleBase" id="RU004208"/>
    </source>
</evidence>
<evidence type="ECO:0000256" key="1">
    <source>
        <dbReference type="ARBA" id="ARBA00001182"/>
    </source>
</evidence>
<dbReference type="Gene3D" id="3.40.30.10">
    <property type="entry name" value="Glutaredoxin"/>
    <property type="match status" value="2"/>
</dbReference>
<dbReference type="EMBL" id="KB822719">
    <property type="protein sequence ID" value="ETN41987.1"/>
    <property type="molecule type" value="Genomic_DNA"/>
</dbReference>
<dbReference type="Pfam" id="PF00085">
    <property type="entry name" value="Thioredoxin"/>
    <property type="match status" value="2"/>
</dbReference>
<keyword evidence="13" id="KW-1185">Reference proteome</keyword>
<evidence type="ECO:0000256" key="7">
    <source>
        <dbReference type="ARBA" id="ARBA00023235"/>
    </source>
</evidence>
<proteinExistence type="inferred from homology"/>
<dbReference type="PROSITE" id="PS51352">
    <property type="entry name" value="THIOREDOXIN_2"/>
    <property type="match status" value="2"/>
</dbReference>
<dbReference type="PANTHER" id="PTHR45672">
    <property type="entry name" value="PROTEIN DISULFIDE-ISOMERASE C17H9.14C-RELATED"/>
    <property type="match status" value="1"/>
</dbReference>
<dbReference type="InParanoid" id="W2RZY1"/>
<keyword evidence="5" id="KW-0677">Repeat</keyword>
<dbReference type="OrthoDB" id="10264505at2759"/>
<dbReference type="CDD" id="cd02998">
    <property type="entry name" value="PDI_a_ERp38"/>
    <property type="match status" value="2"/>
</dbReference>
<evidence type="ECO:0000256" key="3">
    <source>
        <dbReference type="ARBA" id="ARBA00012723"/>
    </source>
</evidence>
<dbReference type="HOGENOM" id="CLU_038617_1_1_1"/>
<dbReference type="PANTHER" id="PTHR45672:SF11">
    <property type="entry name" value="PROTEIN DISULFIDE-ISOMERASE C17H9.14C"/>
    <property type="match status" value="1"/>
</dbReference>